<accession>A0A9P4XH76</accession>
<dbReference type="Proteomes" id="UP000801864">
    <property type="component" value="Unassembled WGS sequence"/>
</dbReference>
<reference evidence="1 2" key="1">
    <citation type="submission" date="2018-06" db="EMBL/GenBank/DDBJ databases">
        <title>Genome analysis of cellulolytic fungus Trichoderma lentiforme CFAM-422.</title>
        <authorList>
            <person name="Steindorff A.S."/>
            <person name="Formighieri E.F."/>
            <person name="Midorikawa G.E.O."/>
            <person name="Tamietti M.S."/>
            <person name="Ramos E.Z."/>
            <person name="Silva A.S."/>
            <person name="Bon E.P.S."/>
            <person name="Mendes T.D."/>
            <person name="Damaso M.C.T."/>
            <person name="Favaro L.C.L."/>
        </authorList>
    </citation>
    <scope>NUCLEOTIDE SEQUENCE [LARGE SCALE GENOMIC DNA]</scope>
    <source>
        <strain evidence="1 2">CFAM-422</strain>
    </source>
</reference>
<protein>
    <submittedName>
        <fullName evidence="1">Uncharacterized protein</fullName>
    </submittedName>
</protein>
<proteinExistence type="predicted"/>
<comment type="caution">
    <text evidence="1">The sequence shown here is derived from an EMBL/GenBank/DDBJ whole genome shotgun (WGS) entry which is preliminary data.</text>
</comment>
<keyword evidence="2" id="KW-1185">Reference proteome</keyword>
<dbReference type="EMBL" id="QLNT01000008">
    <property type="protein sequence ID" value="KAF3072535.1"/>
    <property type="molecule type" value="Genomic_DNA"/>
</dbReference>
<dbReference type="AlphaFoldDB" id="A0A9P4XH76"/>
<organism evidence="1 2">
    <name type="scientific">Trichoderma lentiforme</name>
    <dbReference type="NCBI Taxonomy" id="1567552"/>
    <lineage>
        <taxon>Eukaryota</taxon>
        <taxon>Fungi</taxon>
        <taxon>Dikarya</taxon>
        <taxon>Ascomycota</taxon>
        <taxon>Pezizomycotina</taxon>
        <taxon>Sordariomycetes</taxon>
        <taxon>Hypocreomycetidae</taxon>
        <taxon>Hypocreales</taxon>
        <taxon>Hypocreaceae</taxon>
        <taxon>Trichoderma</taxon>
    </lineage>
</organism>
<evidence type="ECO:0000313" key="2">
    <source>
        <dbReference type="Proteomes" id="UP000801864"/>
    </source>
</evidence>
<evidence type="ECO:0000313" key="1">
    <source>
        <dbReference type="EMBL" id="KAF3072535.1"/>
    </source>
</evidence>
<name>A0A9P4XH76_9HYPO</name>
<sequence length="61" mass="6672">MAQAGQAGWASGVCVYLYLGPRSKPRLAKRLSLIFELSISERHSISVKTIVSCYENSVEAV</sequence>
<gene>
    <name evidence="1" type="ORF">CFAM422_005180</name>
</gene>